<reference evidence="3" key="1">
    <citation type="submission" date="2022-07" db="EMBL/GenBank/DDBJ databases">
        <title>Phylogenomic reconstructions and comparative analyses of Kickxellomycotina fungi.</title>
        <authorList>
            <person name="Reynolds N.K."/>
            <person name="Stajich J.E."/>
            <person name="Barry K."/>
            <person name="Grigoriev I.V."/>
            <person name="Crous P."/>
            <person name="Smith M.E."/>
        </authorList>
    </citation>
    <scope>NUCLEOTIDE SEQUENCE</scope>
    <source>
        <strain evidence="3">RSA 861</strain>
    </source>
</reference>
<protein>
    <submittedName>
        <fullName evidence="3">Uncharacterized protein</fullName>
    </submittedName>
</protein>
<feature type="region of interest" description="Disordered" evidence="1">
    <location>
        <begin position="28"/>
        <end position="64"/>
    </location>
</feature>
<evidence type="ECO:0000256" key="1">
    <source>
        <dbReference type="SAM" id="MobiDB-lite"/>
    </source>
</evidence>
<dbReference type="EMBL" id="JANBPT010000054">
    <property type="protein sequence ID" value="KAJ1928928.1"/>
    <property type="molecule type" value="Genomic_DNA"/>
</dbReference>
<evidence type="ECO:0000313" key="3">
    <source>
        <dbReference type="EMBL" id="KAJ1929751.1"/>
    </source>
</evidence>
<sequence>MSTTAAETVLAAPAPAAPFDSVLDQVEVPSADSSDVDDPSGDTLVTDTAASGDSDEVRTKKDQLKRCHDEIRSATQRFSKQRESHWLPAKRRHIQRELAQLEDGTHPAYAVGQDELDDRFRRRRQKLDEAWALRRNTIMTEYRGRIALFDQTYRERKRAALAERLTALADQGARLKDGLRRGYRWRSPGPTGPDDLDGDLEELRATAATDVKSAINHH</sequence>
<dbReference type="AlphaFoldDB" id="A0A9W8DYS6"/>
<dbReference type="EMBL" id="JANBPT010000025">
    <property type="protein sequence ID" value="KAJ1929751.1"/>
    <property type="molecule type" value="Genomic_DNA"/>
</dbReference>
<evidence type="ECO:0000313" key="4">
    <source>
        <dbReference type="Proteomes" id="UP001150569"/>
    </source>
</evidence>
<accession>A0A9W8DYS6</accession>
<organism evidence="3 4">
    <name type="scientific">Tieghemiomyces parasiticus</name>
    <dbReference type="NCBI Taxonomy" id="78921"/>
    <lineage>
        <taxon>Eukaryota</taxon>
        <taxon>Fungi</taxon>
        <taxon>Fungi incertae sedis</taxon>
        <taxon>Zoopagomycota</taxon>
        <taxon>Kickxellomycotina</taxon>
        <taxon>Dimargaritomycetes</taxon>
        <taxon>Dimargaritales</taxon>
        <taxon>Dimargaritaceae</taxon>
        <taxon>Tieghemiomyces</taxon>
    </lineage>
</organism>
<keyword evidence="4" id="KW-1185">Reference proteome</keyword>
<name>A0A9W8DYS6_9FUNG</name>
<gene>
    <name evidence="3" type="ORF">IWQ60_000903</name>
    <name evidence="2" type="ORF">IWQ60_001617</name>
</gene>
<proteinExistence type="predicted"/>
<dbReference type="Proteomes" id="UP001150569">
    <property type="component" value="Unassembled WGS sequence"/>
</dbReference>
<evidence type="ECO:0000313" key="2">
    <source>
        <dbReference type="EMBL" id="KAJ1928928.1"/>
    </source>
</evidence>
<comment type="caution">
    <text evidence="3">The sequence shown here is derived from an EMBL/GenBank/DDBJ whole genome shotgun (WGS) entry which is preliminary data.</text>
</comment>
<feature type="compositionally biased region" description="Basic and acidic residues" evidence="1">
    <location>
        <begin position="55"/>
        <end position="64"/>
    </location>
</feature>